<dbReference type="Proteomes" id="UP000000238">
    <property type="component" value="Chromosome"/>
</dbReference>
<dbReference type="KEGG" id="hch:HCH_00822"/>
<gene>
    <name evidence="1" type="ordered locus">HCH_00822</name>
</gene>
<sequence length="145" mass="15732">MYSPCRTTDVQRQTKSELMVVDKESFQAGTLALVIRLIQMATDAGVIIEVALHQASALVGNVIFLEAHAQHSGFAMRGFFNGGLAEYHRPVDFTLNLELVVLRINLQRSLIGAGGVWRLADELIRADDKISEKVFGGFAAESGGG</sequence>
<dbReference type="HOGENOM" id="CLU_1784152_0_0_6"/>
<proteinExistence type="predicted"/>
<dbReference type="EMBL" id="CP000155">
    <property type="protein sequence ID" value="ABC27714.1"/>
    <property type="molecule type" value="Genomic_DNA"/>
</dbReference>
<protein>
    <submittedName>
        <fullName evidence="1">Uncharacterized protein</fullName>
    </submittedName>
</protein>
<evidence type="ECO:0000313" key="1">
    <source>
        <dbReference type="EMBL" id="ABC27714.1"/>
    </source>
</evidence>
<organism evidence="1 2">
    <name type="scientific">Hahella chejuensis (strain KCTC 2396)</name>
    <dbReference type="NCBI Taxonomy" id="349521"/>
    <lineage>
        <taxon>Bacteria</taxon>
        <taxon>Pseudomonadati</taxon>
        <taxon>Pseudomonadota</taxon>
        <taxon>Gammaproteobacteria</taxon>
        <taxon>Oceanospirillales</taxon>
        <taxon>Hahellaceae</taxon>
        <taxon>Hahella</taxon>
    </lineage>
</organism>
<evidence type="ECO:0000313" key="2">
    <source>
        <dbReference type="Proteomes" id="UP000000238"/>
    </source>
</evidence>
<reference evidence="1 2" key="1">
    <citation type="journal article" date="2005" name="Nucleic Acids Res.">
        <title>Genomic blueprint of Hahella chejuensis, a marine microbe producing an algicidal agent.</title>
        <authorList>
            <person name="Jeong H."/>
            <person name="Yim J.H."/>
            <person name="Lee C."/>
            <person name="Choi S.-H."/>
            <person name="Park Y.K."/>
            <person name="Yoon S.H."/>
            <person name="Hur C.-G."/>
            <person name="Kang H.-Y."/>
            <person name="Kim D."/>
            <person name="Lee H.H."/>
            <person name="Park K.H."/>
            <person name="Park S.-H."/>
            <person name="Park H.-S."/>
            <person name="Lee H.K."/>
            <person name="Oh T.K."/>
            <person name="Kim J.F."/>
        </authorList>
    </citation>
    <scope>NUCLEOTIDE SEQUENCE [LARGE SCALE GENOMIC DNA]</scope>
    <source>
        <strain evidence="1 2">KCTC 2396</strain>
    </source>
</reference>
<keyword evidence="2" id="KW-1185">Reference proteome</keyword>
<accession>Q2SNR0</accession>
<dbReference type="AlphaFoldDB" id="Q2SNR0"/>
<name>Q2SNR0_HAHCH</name>